<evidence type="ECO:0000256" key="1">
    <source>
        <dbReference type="SAM" id="MobiDB-lite"/>
    </source>
</evidence>
<feature type="region of interest" description="Disordered" evidence="1">
    <location>
        <begin position="461"/>
        <end position="482"/>
    </location>
</feature>
<organism evidence="2 3">
    <name type="scientific">Nostoc punctiforme NIES-2108</name>
    <dbReference type="NCBI Taxonomy" id="1356359"/>
    <lineage>
        <taxon>Bacteria</taxon>
        <taxon>Bacillati</taxon>
        <taxon>Cyanobacteriota</taxon>
        <taxon>Cyanophyceae</taxon>
        <taxon>Nostocales</taxon>
        <taxon>Nostocaceae</taxon>
        <taxon>Nostoc</taxon>
    </lineage>
</organism>
<feature type="region of interest" description="Disordered" evidence="1">
    <location>
        <begin position="768"/>
        <end position="789"/>
    </location>
</feature>
<reference evidence="2 3" key="1">
    <citation type="submission" date="2016-04" db="EMBL/GenBank/DDBJ databases">
        <authorList>
            <person name="Evans L.H."/>
            <person name="Alamgir A."/>
            <person name="Owens N."/>
            <person name="Weber N.D."/>
            <person name="Virtaneva K."/>
            <person name="Barbian K."/>
            <person name="Babar A."/>
            <person name="Rosenke K."/>
        </authorList>
    </citation>
    <scope>NUCLEOTIDE SEQUENCE [LARGE SCALE GENOMIC DNA]</scope>
    <source>
        <strain evidence="2">NIES-2108</strain>
    </source>
</reference>
<dbReference type="EMBL" id="LXQE01000136">
    <property type="protein sequence ID" value="RCJ37644.1"/>
    <property type="molecule type" value="Genomic_DNA"/>
</dbReference>
<dbReference type="Proteomes" id="UP000252085">
    <property type="component" value="Unassembled WGS sequence"/>
</dbReference>
<comment type="caution">
    <text evidence="2">The sequence shown here is derived from an EMBL/GenBank/DDBJ whole genome shotgun (WGS) entry which is preliminary data.</text>
</comment>
<proteinExistence type="predicted"/>
<dbReference type="InterPro" id="IPR008160">
    <property type="entry name" value="Collagen"/>
</dbReference>
<protein>
    <submittedName>
        <fullName evidence="2">Uncharacterized protein</fullName>
    </submittedName>
</protein>
<sequence length="817" mass="84734">MQSALNCAGKCDCCNKLQSQINAINAKIANLKNLDENALKTSIKASLMPDVNTAVAGGVALLGNKLQPQINNAVESTRQSLEKLFKVEKTANDGLEKALATAQAAGADRAEISRLARLAADANNTANEASRIAGTSTKVANNAFDAAANAERKRILLAKQAEEAFARLNNVESAANNALTASAQASKQILNTASEVSGLKGLVNGLGSQVNALGRNIARVEAIAGEALTNAAKAIGISSEALNGIGRLAGRVAEIFNIIGTFAVLFEQIFTLNVLGGRIDAVENGLVQLGNDVSRILGKLLGLQNRIGANESLTAEVKNIALDAKGIGEAANLKAGAAQVTSARAQGIAESALGNARQAQLTADGAVRNAAIANDNATTAYKKANEAQGIGEQAKRFAGEALGKAGLALTTALTAIALYQGVKSLRGLQGIPGIPGRQGERGLQGVQGVPGRDGVTTVVTLPGTPGIRGQTGRQGVPGIPGRNGRDVNPAEAASLRALIIQQHAQTRANSTVQHSTTRTTILTPILAAFAPVLALLKQIYDIVSKASSAAQLALLNIINSKLGAQVTGGISGLVTSVAQNTYVEKALAVLTFATTLHNALMLTNNLGQTLGSIINTILGLILPKGLDGTPIDIGAVLGKTTETLIKDAIGADNYIKLSQEWAMANRIYQASANVFNAITNAVSTLVNALEVIGSHVAKIGNALKKWGAVAERAYEWFHPNPNFSNKYFTFLNNAEAGANTIQTVVQVPVSIVEAKSQIDASNAEFKSAIKGDKNPDGTPKQSGIATEENVDKKAEFDLAKEISKGLELLEDDLEADD</sequence>
<dbReference type="Pfam" id="PF01391">
    <property type="entry name" value="Collagen"/>
    <property type="match status" value="1"/>
</dbReference>
<evidence type="ECO:0000313" key="3">
    <source>
        <dbReference type="Proteomes" id="UP000252085"/>
    </source>
</evidence>
<gene>
    <name evidence="2" type="ORF">A6769_12135</name>
</gene>
<evidence type="ECO:0000313" key="2">
    <source>
        <dbReference type="EMBL" id="RCJ37644.1"/>
    </source>
</evidence>
<dbReference type="AlphaFoldDB" id="A0A367RPP3"/>
<accession>A0A367RPP3</accession>
<name>A0A367RPP3_NOSPU</name>